<evidence type="ECO:0000313" key="2">
    <source>
        <dbReference type="EMBL" id="TMW64360.1"/>
    </source>
</evidence>
<reference evidence="2" key="1">
    <citation type="submission" date="2019-03" db="EMBL/GenBank/DDBJ databases">
        <title>Long read genome sequence of the mycoparasitic Pythium oligandrum ATCC 38472 isolated from sugarbeet rhizosphere.</title>
        <authorList>
            <person name="Gaulin E."/>
        </authorList>
    </citation>
    <scope>NUCLEOTIDE SEQUENCE</scope>
    <source>
        <strain evidence="2">ATCC 38472_TT</strain>
    </source>
</reference>
<proteinExistence type="predicted"/>
<protein>
    <submittedName>
        <fullName evidence="2">Uncharacterized protein</fullName>
    </submittedName>
</protein>
<feature type="region of interest" description="Disordered" evidence="1">
    <location>
        <begin position="86"/>
        <end position="123"/>
    </location>
</feature>
<accession>A0A8K1CJF8</accession>
<dbReference type="AlphaFoldDB" id="A0A8K1CJF8"/>
<keyword evidence="3" id="KW-1185">Reference proteome</keyword>
<gene>
    <name evidence="2" type="ORF">Poli38472_012982</name>
</gene>
<dbReference type="Proteomes" id="UP000794436">
    <property type="component" value="Unassembled WGS sequence"/>
</dbReference>
<sequence length="261" mass="28833">MEGYLIQLPARAWGANSNGAKRRRSSRQQKRCDAKVLYYILGEGYLNGYASPDDMDPVESFQLTSFQVEVDPIYSMLMFRVYARPKSATTPPPPPMLSSRNESRSSSEGDSSDEEEVKAASAQAEDTTRSILLFAGDKMLVESWAHKVLNWNRHVFGDQSDPTPEELAEAKARLVAAFHTQNQSGMFSAPCNLVEERSQSTSVASKVLGGFGAAPKPPVSRSIAANADVAKPSIMPVENRPWWLAMKRNPSRRINAIPILK</sequence>
<evidence type="ECO:0000313" key="3">
    <source>
        <dbReference type="Proteomes" id="UP000794436"/>
    </source>
</evidence>
<comment type="caution">
    <text evidence="2">The sequence shown here is derived from an EMBL/GenBank/DDBJ whole genome shotgun (WGS) entry which is preliminary data.</text>
</comment>
<dbReference type="OrthoDB" id="163753at2759"/>
<organism evidence="2 3">
    <name type="scientific">Pythium oligandrum</name>
    <name type="common">Mycoparasitic fungus</name>
    <dbReference type="NCBI Taxonomy" id="41045"/>
    <lineage>
        <taxon>Eukaryota</taxon>
        <taxon>Sar</taxon>
        <taxon>Stramenopiles</taxon>
        <taxon>Oomycota</taxon>
        <taxon>Peronosporomycetes</taxon>
        <taxon>Pythiales</taxon>
        <taxon>Pythiaceae</taxon>
        <taxon>Pythium</taxon>
    </lineage>
</organism>
<name>A0A8K1CJF8_PYTOL</name>
<dbReference type="EMBL" id="SPLM01000040">
    <property type="protein sequence ID" value="TMW64360.1"/>
    <property type="molecule type" value="Genomic_DNA"/>
</dbReference>
<evidence type="ECO:0000256" key="1">
    <source>
        <dbReference type="SAM" id="MobiDB-lite"/>
    </source>
</evidence>